<keyword evidence="2" id="KW-1133">Transmembrane helix</keyword>
<feature type="non-terminal residue" evidence="3">
    <location>
        <position position="124"/>
    </location>
</feature>
<gene>
    <name evidence="3" type="ORF">ElyMa_004377000</name>
</gene>
<dbReference type="GO" id="GO:0005044">
    <property type="term" value="F:scavenger receptor activity"/>
    <property type="evidence" value="ECO:0007669"/>
    <property type="project" value="InterPro"/>
</dbReference>
<sequence>MNCSQTCSSHCGGRNKTCHHLTGVCTSGCAIGFEGEKCESLCRKGTYGQNCTQNCNNHCGGPHEECHHISGECTSGCVVGYKGATCSSPVTRRMLDDVYKPFVLSVASMFTVVLLCVTAMGMFV</sequence>
<dbReference type="EMBL" id="BMAT01008832">
    <property type="protein sequence ID" value="GFR93375.1"/>
    <property type="molecule type" value="Genomic_DNA"/>
</dbReference>
<evidence type="ECO:0000313" key="3">
    <source>
        <dbReference type="EMBL" id="GFR93375.1"/>
    </source>
</evidence>
<keyword evidence="4" id="KW-1185">Reference proteome</keyword>
<dbReference type="Proteomes" id="UP000762676">
    <property type="component" value="Unassembled WGS sequence"/>
</dbReference>
<evidence type="ECO:0000256" key="1">
    <source>
        <dbReference type="ARBA" id="ARBA00022536"/>
    </source>
</evidence>
<dbReference type="PANTHER" id="PTHR24043:SF8">
    <property type="entry name" value="EGF-LIKE DOMAIN-CONTAINING PROTEIN"/>
    <property type="match status" value="1"/>
</dbReference>
<dbReference type="InterPro" id="IPR042635">
    <property type="entry name" value="MEGF10/SREC1/2-like"/>
</dbReference>
<feature type="transmembrane region" description="Helical" evidence="2">
    <location>
        <begin position="102"/>
        <end position="123"/>
    </location>
</feature>
<proteinExistence type="predicted"/>
<name>A0AAV4H9D2_9GAST</name>
<organism evidence="3 4">
    <name type="scientific">Elysia marginata</name>
    <dbReference type="NCBI Taxonomy" id="1093978"/>
    <lineage>
        <taxon>Eukaryota</taxon>
        <taxon>Metazoa</taxon>
        <taxon>Spiralia</taxon>
        <taxon>Lophotrochozoa</taxon>
        <taxon>Mollusca</taxon>
        <taxon>Gastropoda</taxon>
        <taxon>Heterobranchia</taxon>
        <taxon>Euthyneura</taxon>
        <taxon>Panpulmonata</taxon>
        <taxon>Sacoglossa</taxon>
        <taxon>Placobranchoidea</taxon>
        <taxon>Plakobranchidae</taxon>
        <taxon>Elysia</taxon>
    </lineage>
</organism>
<comment type="caution">
    <text evidence="3">The sequence shown here is derived from an EMBL/GenBank/DDBJ whole genome shotgun (WGS) entry which is preliminary data.</text>
</comment>
<dbReference type="AlphaFoldDB" id="A0AAV4H9D2"/>
<reference evidence="3 4" key="1">
    <citation type="journal article" date="2021" name="Elife">
        <title>Chloroplast acquisition without the gene transfer in kleptoplastic sea slugs, Plakobranchus ocellatus.</title>
        <authorList>
            <person name="Maeda T."/>
            <person name="Takahashi S."/>
            <person name="Yoshida T."/>
            <person name="Shimamura S."/>
            <person name="Takaki Y."/>
            <person name="Nagai Y."/>
            <person name="Toyoda A."/>
            <person name="Suzuki Y."/>
            <person name="Arimoto A."/>
            <person name="Ishii H."/>
            <person name="Satoh N."/>
            <person name="Nishiyama T."/>
            <person name="Hasebe M."/>
            <person name="Maruyama T."/>
            <person name="Minagawa J."/>
            <person name="Obokata J."/>
            <person name="Shigenobu S."/>
        </authorList>
    </citation>
    <scope>NUCLEOTIDE SEQUENCE [LARGE SCALE GENOMIC DNA]</scope>
</reference>
<keyword evidence="1" id="KW-0245">EGF-like domain</keyword>
<dbReference type="Gene3D" id="2.170.300.10">
    <property type="entry name" value="Tie2 ligand-binding domain superfamily"/>
    <property type="match status" value="1"/>
</dbReference>
<keyword evidence="2" id="KW-0472">Membrane</keyword>
<accession>A0AAV4H9D2</accession>
<dbReference type="PANTHER" id="PTHR24043">
    <property type="entry name" value="SCAVENGER RECEPTOR CLASS F"/>
    <property type="match status" value="1"/>
</dbReference>
<evidence type="ECO:0000313" key="4">
    <source>
        <dbReference type="Proteomes" id="UP000762676"/>
    </source>
</evidence>
<protein>
    <submittedName>
        <fullName evidence="3">Multiple epidermal growth factor-like domains 10</fullName>
    </submittedName>
</protein>
<keyword evidence="2" id="KW-0812">Transmembrane</keyword>
<evidence type="ECO:0000256" key="2">
    <source>
        <dbReference type="SAM" id="Phobius"/>
    </source>
</evidence>